<dbReference type="Pfam" id="PF17286">
    <property type="entry name" value="PRMT5_C"/>
    <property type="match status" value="1"/>
</dbReference>
<dbReference type="GO" id="GO:0006355">
    <property type="term" value="P:regulation of DNA-templated transcription"/>
    <property type="evidence" value="ECO:0007669"/>
    <property type="project" value="TreeGrafter"/>
</dbReference>
<dbReference type="PIRSF" id="PIRSF015894">
    <property type="entry name" value="Skb1_MeTrfase"/>
    <property type="match status" value="1"/>
</dbReference>
<evidence type="ECO:0000259" key="9">
    <source>
        <dbReference type="Pfam" id="PF17285"/>
    </source>
</evidence>
<gene>
    <name evidence="11" type="ORF">A3770_13p69430</name>
</gene>
<dbReference type="STRING" id="1764295.A0A5B8MXK0"/>
<comment type="similarity">
    <text evidence="4">Belongs to the class I-like SAM-binding methyltransferase superfamily.</text>
</comment>
<accession>A0A5B8MXK0</accession>
<evidence type="ECO:0000256" key="3">
    <source>
        <dbReference type="ARBA" id="ARBA00022691"/>
    </source>
</evidence>
<dbReference type="AlphaFoldDB" id="A0A5B8MXK0"/>
<feature type="active site" description="Proton donor/acceptor" evidence="5">
    <location>
        <position position="440"/>
    </location>
</feature>
<proteinExistence type="inferred from homology"/>
<feature type="binding site" evidence="6">
    <location>
        <position position="396"/>
    </location>
    <ligand>
        <name>S-adenosyl-L-methionine</name>
        <dbReference type="ChEBI" id="CHEBI:59789"/>
    </ligand>
</feature>
<dbReference type="InterPro" id="IPR007857">
    <property type="entry name" value="Arg_MeTrfase_PRMT5"/>
</dbReference>
<dbReference type="InterPro" id="IPR025799">
    <property type="entry name" value="Arg_MeTrfase"/>
</dbReference>
<feature type="domain" description="PRMT5 oligomerisation" evidence="10">
    <location>
        <begin position="472"/>
        <end position="640"/>
    </location>
</feature>
<dbReference type="GO" id="GO:0005829">
    <property type="term" value="C:cytosol"/>
    <property type="evidence" value="ECO:0007669"/>
    <property type="project" value="TreeGrafter"/>
</dbReference>
<feature type="binding site" evidence="6">
    <location>
        <begin position="424"/>
        <end position="425"/>
    </location>
    <ligand>
        <name>S-adenosyl-L-methionine</name>
        <dbReference type="ChEBI" id="CHEBI:59789"/>
    </ligand>
</feature>
<keyword evidence="1 4" id="KW-0489">Methyltransferase</keyword>
<feature type="domain" description="PRMT5 TIM barrel" evidence="9">
    <location>
        <begin position="109"/>
        <end position="293"/>
    </location>
</feature>
<dbReference type="Pfam" id="PF17285">
    <property type="entry name" value="PRMT5_TIM"/>
    <property type="match status" value="1"/>
</dbReference>
<keyword evidence="2 4" id="KW-0808">Transferase</keyword>
<dbReference type="Gene3D" id="3.20.20.150">
    <property type="entry name" value="Divalent-metal-dependent TIM barrel enzymes"/>
    <property type="match status" value="1"/>
</dbReference>
<feature type="binding site" evidence="6">
    <location>
        <begin position="337"/>
        <end position="338"/>
    </location>
    <ligand>
        <name>S-adenosyl-L-methionine</name>
        <dbReference type="ChEBI" id="CHEBI:59789"/>
    </ligand>
</feature>
<dbReference type="InterPro" id="IPR035248">
    <property type="entry name" value="PRMT5_C"/>
</dbReference>
<dbReference type="Gene3D" id="2.70.160.11">
    <property type="entry name" value="Hnrnp arginine n-methyltransferase1"/>
    <property type="match status" value="1"/>
</dbReference>
<dbReference type="PANTHER" id="PTHR10738">
    <property type="entry name" value="PROTEIN ARGININE N-METHYLTRANSFERASE 5"/>
    <property type="match status" value="1"/>
</dbReference>
<dbReference type="Pfam" id="PF05185">
    <property type="entry name" value="PRMT5"/>
    <property type="match status" value="1"/>
</dbReference>
<organism evidence="11 12">
    <name type="scientific">Chloropicon primus</name>
    <dbReference type="NCBI Taxonomy" id="1764295"/>
    <lineage>
        <taxon>Eukaryota</taxon>
        <taxon>Viridiplantae</taxon>
        <taxon>Chlorophyta</taxon>
        <taxon>Chloropicophyceae</taxon>
        <taxon>Chloropicales</taxon>
        <taxon>Chloropicaceae</taxon>
        <taxon>Chloropicon</taxon>
    </lineage>
</organism>
<dbReference type="GO" id="GO:0016274">
    <property type="term" value="F:protein-arginine N-methyltransferase activity"/>
    <property type="evidence" value="ECO:0007669"/>
    <property type="project" value="InterPro"/>
</dbReference>
<evidence type="ECO:0000256" key="6">
    <source>
        <dbReference type="PIRSR" id="PIRSR015894-2"/>
    </source>
</evidence>
<dbReference type="GO" id="GO:0005634">
    <property type="term" value="C:nucleus"/>
    <property type="evidence" value="ECO:0007669"/>
    <property type="project" value="TreeGrafter"/>
</dbReference>
<evidence type="ECO:0000313" key="11">
    <source>
        <dbReference type="EMBL" id="QDZ24425.1"/>
    </source>
</evidence>
<dbReference type="PANTHER" id="PTHR10738:SF0">
    <property type="entry name" value="PROTEIN ARGININE N-METHYLTRANSFERASE 5"/>
    <property type="match status" value="1"/>
</dbReference>
<evidence type="ECO:0000256" key="2">
    <source>
        <dbReference type="ARBA" id="ARBA00022679"/>
    </source>
</evidence>
<sequence length="644" mass="71844">MPLGKRADCKNAKYAGIWPSRCANVCDGIQEAFQVGFDFVAVSLNHEKLGTGVPGPHTCIRSDLDLQSQSWTSQVVGIASAASGPAGGEDCMGAGGHECGGESRRSELSAVLEKEFGWASYLGLQAVILPSVASQSEEEMPLVAQAVSQAMMSKTFLQVWVQVPVALDRGEHGRNYDKWHCIRALSNYHQQVRLALVLGEDLPEPSDLDVWTGEPVRSAIVPVSAFKFNAKGYPTLPKGHQNFLRRLFRMGVQVIVRDDALGHRLGADAIKSAQDPENNPLRVYWEYLSFLFRGMEQPTENEAAELDYRDYLQSPLQPLQDHLESATYEVFERDQTKYTTYEEAVYRALLDKFPGGASGGRTPVLMVVGAGRGPLVLASLRASKRAKVGIKVYAVEKNPNAYITLLHLHQKEKWGDTVTIVHQDMRHWNTTERADIMVSELLGSFGDNELSPECLDGAQRFLAEDGVSIPQSYTSYLAPISTSKLHEEIRNLKELKLMETPYVVKLFAHTLLAENQEVFRFDHPNRAEVVDNERFRTLHFERPAGSGPGILHGFAGYFESVLYKDVLLSIRPETHTPNMFSWFPIFFPLARPVYLGCADDGGGRISVHVWRRSARHKVWYEYALASPEVHPLVNPEGRSYAAEL</sequence>
<feature type="active site" description="Proton donor/acceptor" evidence="5">
    <location>
        <position position="449"/>
    </location>
</feature>
<feature type="domain" description="PRMT5 arginine-N-methyltransferase" evidence="8">
    <location>
        <begin position="301"/>
        <end position="469"/>
    </location>
</feature>
<evidence type="ECO:0000256" key="5">
    <source>
        <dbReference type="PIRSR" id="PIRSR015894-1"/>
    </source>
</evidence>
<dbReference type="InterPro" id="IPR035247">
    <property type="entry name" value="PRMT5_TIM"/>
</dbReference>
<dbReference type="EMBL" id="CP031046">
    <property type="protein sequence ID" value="QDZ24425.1"/>
    <property type="molecule type" value="Genomic_DNA"/>
</dbReference>
<dbReference type="Proteomes" id="UP000316726">
    <property type="component" value="Chromosome 13"/>
</dbReference>
<dbReference type="Gene3D" id="3.40.50.150">
    <property type="entry name" value="Vaccinia Virus protein VP39"/>
    <property type="match status" value="1"/>
</dbReference>
<reference evidence="11 12" key="1">
    <citation type="submission" date="2018-07" db="EMBL/GenBank/DDBJ databases">
        <title>The complete nuclear genome of the prasinophyte Chloropicon primus (CCMP1205).</title>
        <authorList>
            <person name="Pombert J.-F."/>
            <person name="Otis C."/>
            <person name="Turmel M."/>
            <person name="Lemieux C."/>
        </authorList>
    </citation>
    <scope>NUCLEOTIDE SEQUENCE [LARGE SCALE GENOMIC DNA]</scope>
    <source>
        <strain evidence="11 12">CCMP1205</strain>
    </source>
</reference>
<evidence type="ECO:0000313" key="12">
    <source>
        <dbReference type="Proteomes" id="UP000316726"/>
    </source>
</evidence>
<feature type="site" description="Critical for specifying symmetric addition of methyl groups" evidence="7">
    <location>
        <position position="331"/>
    </location>
</feature>
<evidence type="ECO:0000256" key="7">
    <source>
        <dbReference type="PIRSR" id="PIRSR015894-3"/>
    </source>
</evidence>
<keyword evidence="12" id="KW-1185">Reference proteome</keyword>
<dbReference type="GO" id="GO:0032259">
    <property type="term" value="P:methylation"/>
    <property type="evidence" value="ECO:0007669"/>
    <property type="project" value="UniProtKB-KW"/>
</dbReference>
<evidence type="ECO:0000259" key="8">
    <source>
        <dbReference type="Pfam" id="PF05185"/>
    </source>
</evidence>
<evidence type="ECO:0000256" key="4">
    <source>
        <dbReference type="PIRNR" id="PIRNR015894"/>
    </source>
</evidence>
<dbReference type="InterPro" id="IPR029063">
    <property type="entry name" value="SAM-dependent_MTases_sf"/>
</dbReference>
<dbReference type="InterPro" id="IPR035075">
    <property type="entry name" value="PRMT5"/>
</dbReference>
<dbReference type="OrthoDB" id="1368803at2759"/>
<keyword evidence="3 4" id="KW-0949">S-adenosyl-L-methionine</keyword>
<dbReference type="SUPFAM" id="SSF53335">
    <property type="entry name" value="S-adenosyl-L-methionine-dependent methyltransferases"/>
    <property type="match status" value="1"/>
</dbReference>
<evidence type="ECO:0000256" key="1">
    <source>
        <dbReference type="ARBA" id="ARBA00022603"/>
    </source>
</evidence>
<dbReference type="PROSITE" id="PS51678">
    <property type="entry name" value="SAM_MT_PRMT"/>
    <property type="match status" value="1"/>
</dbReference>
<evidence type="ECO:0000259" key="10">
    <source>
        <dbReference type="Pfam" id="PF17286"/>
    </source>
</evidence>
<protein>
    <recommendedName>
        <fullName evidence="4">Protein arginine N-methyltransferase</fullName>
    </recommendedName>
</protein>
<feature type="binding site" evidence="6">
    <location>
        <position position="328"/>
    </location>
    <ligand>
        <name>S-adenosyl-L-methionine</name>
        <dbReference type="ChEBI" id="CHEBI:59789"/>
    </ligand>
</feature>
<name>A0A5B8MXK0_9CHLO</name>